<evidence type="ECO:0000313" key="2">
    <source>
        <dbReference type="Proteomes" id="UP000189670"/>
    </source>
</evidence>
<name>A0A1V1P013_9BACT</name>
<proteinExistence type="predicted"/>
<reference evidence="2" key="1">
    <citation type="submission" date="2012-11" db="EMBL/GenBank/DDBJ databases">
        <authorList>
            <person name="Lucero-Rivera Y.E."/>
            <person name="Tovar-Ramirez D."/>
        </authorList>
    </citation>
    <scope>NUCLEOTIDE SEQUENCE [LARGE SCALE GENOMIC DNA]</scope>
    <source>
        <strain evidence="2">Araruama</strain>
    </source>
</reference>
<feature type="non-terminal residue" evidence="1">
    <location>
        <position position="167"/>
    </location>
</feature>
<protein>
    <submittedName>
        <fullName evidence="1">Uncharacterized protein</fullName>
    </submittedName>
</protein>
<evidence type="ECO:0000313" key="1">
    <source>
        <dbReference type="EMBL" id="ETR68212.1"/>
    </source>
</evidence>
<accession>A0A1V1P013</accession>
<gene>
    <name evidence="1" type="ORF">OMM_10756</name>
</gene>
<organism evidence="1 2">
    <name type="scientific">Candidatus Magnetoglobus multicellularis str. Araruama</name>
    <dbReference type="NCBI Taxonomy" id="890399"/>
    <lineage>
        <taxon>Bacteria</taxon>
        <taxon>Pseudomonadati</taxon>
        <taxon>Thermodesulfobacteriota</taxon>
        <taxon>Desulfobacteria</taxon>
        <taxon>Desulfobacterales</taxon>
        <taxon>Desulfobacteraceae</taxon>
        <taxon>Candidatus Magnetoglobus</taxon>
    </lineage>
</organism>
<dbReference type="Proteomes" id="UP000189670">
    <property type="component" value="Unassembled WGS sequence"/>
</dbReference>
<comment type="caution">
    <text evidence="1">The sequence shown here is derived from an EMBL/GenBank/DDBJ whole genome shotgun (WGS) entry which is preliminary data.</text>
</comment>
<dbReference type="EMBL" id="ATBP01001033">
    <property type="protein sequence ID" value="ETR68212.1"/>
    <property type="molecule type" value="Genomic_DNA"/>
</dbReference>
<dbReference type="AlphaFoldDB" id="A0A1V1P013"/>
<sequence length="167" mass="19184">MEKNFGKIDLSLMAGYFFDNAGIYHCSGFDWEQLKIQLNKNYPPYEMIGLAASYATGACLLKVETAVKKRLSFQSIDVLNLDIGSVEKDIMDMGVGLEYNANGRYLVSGEISNRFVPGDTESLLFTDRHSTSVYTTFTKDFFHDTLTFEYMLYYHIQEENCFHQVRL</sequence>